<dbReference type="GO" id="GO:0006265">
    <property type="term" value="P:DNA topological change"/>
    <property type="evidence" value="ECO:0007669"/>
    <property type="project" value="InterPro"/>
</dbReference>
<evidence type="ECO:0000256" key="5">
    <source>
        <dbReference type="ARBA" id="ARBA00023125"/>
    </source>
</evidence>
<dbReference type="InterPro" id="IPR013497">
    <property type="entry name" value="Topo_IA_cen"/>
</dbReference>
<evidence type="ECO:0000259" key="11">
    <source>
        <dbReference type="PROSITE" id="PS50880"/>
    </source>
</evidence>
<dbReference type="InterPro" id="IPR013825">
    <property type="entry name" value="Topo_IA_cen_sub2"/>
</dbReference>
<dbReference type="SMART" id="SM00436">
    <property type="entry name" value="TOP1Bc"/>
    <property type="match status" value="1"/>
</dbReference>
<dbReference type="GO" id="GO:0003917">
    <property type="term" value="F:DNA topoisomerase type I (single strand cut, ATP-independent) activity"/>
    <property type="evidence" value="ECO:0007669"/>
    <property type="project" value="UniProtKB-EC"/>
</dbReference>
<dbReference type="InterPro" id="IPR006171">
    <property type="entry name" value="TOPRIM_dom"/>
</dbReference>
<dbReference type="Gene3D" id="1.10.460.10">
    <property type="entry name" value="Topoisomerase I, domain 2"/>
    <property type="match status" value="1"/>
</dbReference>
<dbReference type="Pfam" id="PF13342">
    <property type="entry name" value="Toprim_Crpt"/>
    <property type="match status" value="1"/>
</dbReference>
<dbReference type="PANTHER" id="PTHR11390">
    <property type="entry name" value="PROKARYOTIC DNA TOPOISOMERASE"/>
    <property type="match status" value="1"/>
</dbReference>
<dbReference type="GO" id="GO:0003677">
    <property type="term" value="F:DNA binding"/>
    <property type="evidence" value="ECO:0007669"/>
    <property type="project" value="UniProtKB-KW"/>
</dbReference>
<keyword evidence="14" id="KW-1185">Reference proteome</keyword>
<evidence type="ECO:0000313" key="14">
    <source>
        <dbReference type="Proteomes" id="UP000199228"/>
    </source>
</evidence>
<dbReference type="Gene3D" id="3.40.50.140">
    <property type="match status" value="1"/>
</dbReference>
<dbReference type="Pfam" id="PF01751">
    <property type="entry name" value="Toprim"/>
    <property type="match status" value="1"/>
</dbReference>
<reference evidence="13 14" key="1">
    <citation type="submission" date="2016-10" db="EMBL/GenBank/DDBJ databases">
        <authorList>
            <person name="de Groot N.N."/>
        </authorList>
    </citation>
    <scope>NUCLEOTIDE SEQUENCE [LARGE SCALE GENOMIC DNA]</scope>
    <source>
        <strain evidence="13 14">DSM 3217</strain>
    </source>
</reference>
<dbReference type="STRING" id="1732.SAMN02910417_02046"/>
<dbReference type="InterPro" id="IPR023405">
    <property type="entry name" value="Topo_IA_core_domain"/>
</dbReference>
<dbReference type="Pfam" id="PF01131">
    <property type="entry name" value="Topoisom_bac"/>
    <property type="match status" value="1"/>
</dbReference>
<dbReference type="InterPro" id="IPR003601">
    <property type="entry name" value="Topo_IA_2"/>
</dbReference>
<dbReference type="PROSITE" id="PS50880">
    <property type="entry name" value="TOPRIM"/>
    <property type="match status" value="1"/>
</dbReference>
<dbReference type="EMBL" id="FMXR01000015">
    <property type="protein sequence ID" value="SDB27563.1"/>
    <property type="molecule type" value="Genomic_DNA"/>
</dbReference>
<dbReference type="InterPro" id="IPR025589">
    <property type="entry name" value="Toprim_C_rpt"/>
</dbReference>
<dbReference type="EC" id="5.6.2.1" evidence="3"/>
<evidence type="ECO:0000256" key="6">
    <source>
        <dbReference type="ARBA" id="ARBA00023235"/>
    </source>
</evidence>
<accession>A0A1G6C3W9</accession>
<proteinExistence type="inferred from homology"/>
<gene>
    <name evidence="13" type="ORF">SAMN02910417_02046</name>
</gene>
<evidence type="ECO:0000313" key="13">
    <source>
        <dbReference type="EMBL" id="SDB27563.1"/>
    </source>
</evidence>
<evidence type="ECO:0000259" key="12">
    <source>
        <dbReference type="PROSITE" id="PS52039"/>
    </source>
</evidence>
<protein>
    <recommendedName>
        <fullName evidence="3">DNA topoisomerase</fullName>
        <ecNumber evidence="3">5.6.2.1</ecNumber>
    </recommendedName>
    <alternativeName>
        <fullName evidence="10">Omega-protein</fullName>
    </alternativeName>
    <alternativeName>
        <fullName evidence="9">Relaxing enzyme</fullName>
    </alternativeName>
    <alternativeName>
        <fullName evidence="7">Swivelase</fullName>
    </alternativeName>
    <alternativeName>
        <fullName evidence="8">Untwisting enzyme</fullName>
    </alternativeName>
</protein>
<evidence type="ECO:0000256" key="1">
    <source>
        <dbReference type="ARBA" id="ARBA00000213"/>
    </source>
</evidence>
<dbReference type="AlphaFoldDB" id="A0A1G6C3W9"/>
<dbReference type="Gene3D" id="2.70.20.10">
    <property type="entry name" value="Topoisomerase I, domain 3"/>
    <property type="match status" value="1"/>
</dbReference>
<comment type="catalytic activity">
    <reaction evidence="1">
        <text>ATP-independent breakage of single-stranded DNA, followed by passage and rejoining.</text>
        <dbReference type="EC" id="5.6.2.1"/>
    </reaction>
</comment>
<feature type="domain" description="Toprim" evidence="11">
    <location>
        <begin position="2"/>
        <end position="129"/>
    </location>
</feature>
<dbReference type="PROSITE" id="PS52039">
    <property type="entry name" value="TOPO_IA_2"/>
    <property type="match status" value="1"/>
</dbReference>
<dbReference type="Proteomes" id="UP000199228">
    <property type="component" value="Unassembled WGS sequence"/>
</dbReference>
<feature type="domain" description="Topo IA-type catalytic" evidence="12">
    <location>
        <begin position="148"/>
        <end position="573"/>
    </location>
</feature>
<evidence type="ECO:0000256" key="10">
    <source>
        <dbReference type="ARBA" id="ARBA00032877"/>
    </source>
</evidence>
<dbReference type="SMART" id="SM00493">
    <property type="entry name" value="TOPRIM"/>
    <property type="match status" value="1"/>
</dbReference>
<dbReference type="OrthoDB" id="9803554at2"/>
<dbReference type="SMART" id="SM00437">
    <property type="entry name" value="TOP1Ac"/>
    <property type="match status" value="1"/>
</dbReference>
<dbReference type="InterPro" id="IPR003602">
    <property type="entry name" value="Topo_IA_DNA-bd_dom"/>
</dbReference>
<keyword evidence="4" id="KW-0799">Topoisomerase</keyword>
<evidence type="ECO:0000256" key="9">
    <source>
        <dbReference type="ARBA" id="ARBA00032235"/>
    </source>
</evidence>
<dbReference type="InterPro" id="IPR013824">
    <property type="entry name" value="Topo_IA_cen_sub1"/>
</dbReference>
<evidence type="ECO:0000256" key="3">
    <source>
        <dbReference type="ARBA" id="ARBA00012891"/>
    </source>
</evidence>
<dbReference type="RefSeq" id="WP_090174264.1">
    <property type="nucleotide sequence ID" value="NZ_FMXR01000015.1"/>
</dbReference>
<keyword evidence="5" id="KW-0238">DNA-binding</keyword>
<dbReference type="GO" id="GO:0006281">
    <property type="term" value="P:DNA repair"/>
    <property type="evidence" value="ECO:0007669"/>
    <property type="project" value="TreeGrafter"/>
</dbReference>
<evidence type="ECO:0000256" key="2">
    <source>
        <dbReference type="ARBA" id="ARBA00009446"/>
    </source>
</evidence>
<sequence length="674" mass="76977">MKSLLIAEKPSLMRQIKEVYTKHRNEIKDEIIFSALHGHILRLVEPREMTEDNLWDIHNLPFNPKDYGGWNYRVEDVKTYRNIKELMSGVDYIIHAGDADREGELLVREVLVYAKNKLPVKRYWLNSTTDKDILNALLNLRDDSEDFFENLYHEALIRQRLDYLFGMNATNAITNRAGMLVKSGRVKSAIVAMVVNRENEINNFVPSKHYTVNALLDDFDASNLAEFQTKEKAEDFAKSLDKVMVVTDFEKKEKKVYPPKLFKLSTLQAFMAKDGIEASMTLAILQELYEKGYVTYPRTGCEYLSESEDLSVILKTAKEGVMTDVPTQVDMPKGVKKFINQKEVDKEGHTALIVTSKRPTSLSGNHLKVYETIKRRCLMMFMPPAIFEETIVTLEVNDEEFTAKGLTAKDKGYFNFDIMNFPKEVHIPSLIIGQELNVMEYKPIPHEAKKPTRFTDATMIMALENPSKYLNDISLKSKELSVGTPATRAGILSQLTKKDKNGNVFLTREKNRKVYQFAPTKYAMDIVAKFGHLGLFKVDMTGEWENMLGDIRSGKLDANEALLKGEKDVQEMIEEIKKIPKSGMGKVICECPFCGGDILEGKKAYFCSNWKEKGCSIGIFKEFWGKPITKAEVKDLLTKGFIVKSFESKKGNPYKKALDYNKNERKVTARDGFI</sequence>
<dbReference type="InterPro" id="IPR013826">
    <property type="entry name" value="Topo_IA_cen_sub3"/>
</dbReference>
<dbReference type="GO" id="GO:0043597">
    <property type="term" value="C:cytoplasmic replication fork"/>
    <property type="evidence" value="ECO:0007669"/>
    <property type="project" value="TreeGrafter"/>
</dbReference>
<evidence type="ECO:0000256" key="8">
    <source>
        <dbReference type="ARBA" id="ARBA00031985"/>
    </source>
</evidence>
<dbReference type="Gene3D" id="1.10.290.10">
    <property type="entry name" value="Topoisomerase I, domain 4"/>
    <property type="match status" value="1"/>
</dbReference>
<dbReference type="InterPro" id="IPR000380">
    <property type="entry name" value="Topo_IA"/>
</dbReference>
<dbReference type="SUPFAM" id="SSF56712">
    <property type="entry name" value="Prokaryotic type I DNA topoisomerase"/>
    <property type="match status" value="1"/>
</dbReference>
<dbReference type="PANTHER" id="PTHR11390:SF21">
    <property type="entry name" value="DNA TOPOISOMERASE 3-ALPHA"/>
    <property type="match status" value="1"/>
</dbReference>
<name>A0A1G6C3W9_EUBOX</name>
<dbReference type="PRINTS" id="PR00417">
    <property type="entry name" value="PRTPISMRASEI"/>
</dbReference>
<keyword evidence="6 13" id="KW-0413">Isomerase</keyword>
<organism evidence="13 14">
    <name type="scientific">Eubacterium oxidoreducens</name>
    <dbReference type="NCBI Taxonomy" id="1732"/>
    <lineage>
        <taxon>Bacteria</taxon>
        <taxon>Bacillati</taxon>
        <taxon>Bacillota</taxon>
        <taxon>Clostridia</taxon>
        <taxon>Eubacteriales</taxon>
        <taxon>Eubacteriaceae</taxon>
        <taxon>Eubacterium</taxon>
    </lineage>
</organism>
<comment type="similarity">
    <text evidence="2">Belongs to the type IA topoisomerase family.</text>
</comment>
<evidence type="ECO:0000256" key="4">
    <source>
        <dbReference type="ARBA" id="ARBA00023029"/>
    </source>
</evidence>
<evidence type="ECO:0000256" key="7">
    <source>
        <dbReference type="ARBA" id="ARBA00030003"/>
    </source>
</evidence>
<dbReference type="GO" id="GO:0006310">
    <property type="term" value="P:DNA recombination"/>
    <property type="evidence" value="ECO:0007669"/>
    <property type="project" value="TreeGrafter"/>
</dbReference>